<evidence type="ECO:0000313" key="2">
    <source>
        <dbReference type="EMBL" id="MDD1781184.1"/>
    </source>
</evidence>
<organism evidence="2 3">
    <name type="scientific">Enterovibrio qingdaonensis</name>
    <dbReference type="NCBI Taxonomy" id="2899818"/>
    <lineage>
        <taxon>Bacteria</taxon>
        <taxon>Pseudomonadati</taxon>
        <taxon>Pseudomonadota</taxon>
        <taxon>Gammaproteobacteria</taxon>
        <taxon>Vibrionales</taxon>
        <taxon>Vibrionaceae</taxon>
        <taxon>Enterovibrio</taxon>
    </lineage>
</organism>
<sequence>MDFSKFSNHLCLTHEEKITAYNIRYQAYTDVDYEPLSGSGLYKDEYDEESNHFTFLLKDQGKPMATARVSVKCADLEWPSVPCERGFAEKFAELSKTHPVIVEIGRLAVLPEVRGMSSIAPLALYANAFAFTEYFDDVLMVCASGKKHKRFYERLGLTRETPFAPRPHCAIDLCLMTVPLKIDPFLEQTMMERSQLDALMPNLSPIFRHHDIAALRASA</sequence>
<dbReference type="EMBL" id="JAJUBB010000004">
    <property type="protein sequence ID" value="MDD1781184.1"/>
    <property type="molecule type" value="Genomic_DNA"/>
</dbReference>
<keyword evidence="3" id="KW-1185">Reference proteome</keyword>
<proteinExistence type="predicted"/>
<dbReference type="RefSeq" id="WP_274141537.1">
    <property type="nucleotide sequence ID" value="NZ_JAJUBB010000004.1"/>
</dbReference>
<dbReference type="EC" id="2.3.1.-" evidence="2"/>
<accession>A0ABT5QKP5</accession>
<protein>
    <submittedName>
        <fullName evidence="2">GNAT family N-acetyltransferase</fullName>
        <ecNumber evidence="2">2.3.1.-</ecNumber>
    </submittedName>
</protein>
<evidence type="ECO:0000313" key="3">
    <source>
        <dbReference type="Proteomes" id="UP001149821"/>
    </source>
</evidence>
<dbReference type="Gene3D" id="3.40.630.30">
    <property type="match status" value="1"/>
</dbReference>
<dbReference type="InterPro" id="IPR054597">
    <property type="entry name" value="FeeM_cat"/>
</dbReference>
<name>A0ABT5QKP5_9GAMM</name>
<evidence type="ECO:0000259" key="1">
    <source>
        <dbReference type="Pfam" id="PF21926"/>
    </source>
</evidence>
<dbReference type="Proteomes" id="UP001149821">
    <property type="component" value="Unassembled WGS sequence"/>
</dbReference>
<gene>
    <name evidence="2" type="ORF">LRP49_08190</name>
</gene>
<dbReference type="SUPFAM" id="SSF55729">
    <property type="entry name" value="Acyl-CoA N-acyltransferases (Nat)"/>
    <property type="match status" value="1"/>
</dbReference>
<feature type="domain" description="N-acyl amino acid synthase FeeM catalytic core" evidence="1">
    <location>
        <begin position="20"/>
        <end position="177"/>
    </location>
</feature>
<dbReference type="GO" id="GO:0016746">
    <property type="term" value="F:acyltransferase activity"/>
    <property type="evidence" value="ECO:0007669"/>
    <property type="project" value="UniProtKB-KW"/>
</dbReference>
<keyword evidence="2" id="KW-0808">Transferase</keyword>
<reference evidence="2" key="1">
    <citation type="submission" date="2021-12" db="EMBL/GenBank/DDBJ databases">
        <title>Enterovibrio ZSDZ35 sp. nov. and Enterovibrio ZSDZ42 sp. nov., isolated from coastal seawater in Qingdao.</title>
        <authorList>
            <person name="Zhang P."/>
        </authorList>
    </citation>
    <scope>NUCLEOTIDE SEQUENCE</scope>
    <source>
        <strain evidence="2">ZSDZ35</strain>
    </source>
</reference>
<keyword evidence="2" id="KW-0012">Acyltransferase</keyword>
<comment type="caution">
    <text evidence="2">The sequence shown here is derived from an EMBL/GenBank/DDBJ whole genome shotgun (WGS) entry which is preliminary data.</text>
</comment>
<dbReference type="Pfam" id="PF21926">
    <property type="entry name" value="FeeM"/>
    <property type="match status" value="1"/>
</dbReference>
<dbReference type="InterPro" id="IPR016181">
    <property type="entry name" value="Acyl_CoA_acyltransferase"/>
</dbReference>